<dbReference type="InterPro" id="IPR050980">
    <property type="entry name" value="2C_sensor_his_kinase"/>
</dbReference>
<sequence length="526" mass="55688">MKRLSFATQLLLLWAVVAVVCVVLAGVIWLLIQSDQSQQVSLASQQSATACEHVASRYSLSRQLNPDPYNADLMHAVLDAVLVQTPAVEGGFWDSRAASTSGSPSGTAGSTDHNSSASVPAPKTDGFLAYSFPTYQGSGIKRDIPEAETPLILRALRRSATTHASVSDSVRAEQGVTVVSACAVGGAANLYAWTLTRTHAPLGPYGQILVSSLAIVLAGILIVAVVLGLALRRWKNSLSKLELALSPQPDTGSPVRLRAVGEPDLDKIVDAFNAYVARAESLQQRAVDLSDQLMQAERFSSLGRLAAQVAHEIRNPLGAVRLKAENALFGNGGRQRETLASILVQVERMETQVSSLLALTQPVTVTKKETNLAAWLAKTVSTHEEQAAAKGINLDVGLEALQPDILEPGNCSVHLDPAQMARALDNLVLNAIRHAPPGSEVVVRASRIAGPGGKILRLAVIDNGPGVPAIDRERIFEPFVTGRPDGSGLGLAVAREVATAHGGRAYVADAEHGACFAIDIPWHTYL</sequence>
<evidence type="ECO:0000256" key="3">
    <source>
        <dbReference type="ARBA" id="ARBA00012438"/>
    </source>
</evidence>
<keyword evidence="11" id="KW-0812">Transmembrane</keyword>
<dbReference type="InterPro" id="IPR036890">
    <property type="entry name" value="HATPase_C_sf"/>
</dbReference>
<dbReference type="EMBL" id="CADIKM010000078">
    <property type="protein sequence ID" value="CAB3805995.1"/>
    <property type="molecule type" value="Genomic_DNA"/>
</dbReference>
<dbReference type="Gene3D" id="3.30.565.10">
    <property type="entry name" value="Histidine kinase-like ATPase, C-terminal domain"/>
    <property type="match status" value="1"/>
</dbReference>
<organism evidence="13 14">
    <name type="scientific">Pararobbsia alpina</name>
    <dbReference type="NCBI Taxonomy" id="621374"/>
    <lineage>
        <taxon>Bacteria</taxon>
        <taxon>Pseudomonadati</taxon>
        <taxon>Pseudomonadota</taxon>
        <taxon>Betaproteobacteria</taxon>
        <taxon>Burkholderiales</taxon>
        <taxon>Burkholderiaceae</taxon>
        <taxon>Pararobbsia</taxon>
    </lineage>
</organism>
<dbReference type="Pfam" id="PF02518">
    <property type="entry name" value="HATPase_c"/>
    <property type="match status" value="1"/>
</dbReference>
<dbReference type="Pfam" id="PF00512">
    <property type="entry name" value="HisKA"/>
    <property type="match status" value="1"/>
</dbReference>
<dbReference type="InterPro" id="IPR005467">
    <property type="entry name" value="His_kinase_dom"/>
</dbReference>
<evidence type="ECO:0000256" key="4">
    <source>
        <dbReference type="ARBA" id="ARBA00022475"/>
    </source>
</evidence>
<evidence type="ECO:0000256" key="9">
    <source>
        <dbReference type="ARBA" id="ARBA00022840"/>
    </source>
</evidence>
<accession>A0A6S7DGU7</accession>
<evidence type="ECO:0000256" key="11">
    <source>
        <dbReference type="SAM" id="Phobius"/>
    </source>
</evidence>
<proteinExistence type="predicted"/>
<dbReference type="PRINTS" id="PR00344">
    <property type="entry name" value="BCTRLSENSOR"/>
</dbReference>
<keyword evidence="5" id="KW-0597">Phosphoprotein</keyword>
<dbReference type="AlphaFoldDB" id="A0A6S7DGU7"/>
<keyword evidence="8 13" id="KW-0418">Kinase</keyword>
<keyword evidence="7" id="KW-0547">Nucleotide-binding</keyword>
<dbReference type="PROSITE" id="PS50109">
    <property type="entry name" value="HIS_KIN"/>
    <property type="match status" value="1"/>
</dbReference>
<dbReference type="CDD" id="cd00082">
    <property type="entry name" value="HisKA"/>
    <property type="match status" value="1"/>
</dbReference>
<evidence type="ECO:0000259" key="12">
    <source>
        <dbReference type="PROSITE" id="PS50109"/>
    </source>
</evidence>
<evidence type="ECO:0000256" key="8">
    <source>
        <dbReference type="ARBA" id="ARBA00022777"/>
    </source>
</evidence>
<feature type="region of interest" description="Disordered" evidence="10">
    <location>
        <begin position="94"/>
        <end position="119"/>
    </location>
</feature>
<dbReference type="EC" id="2.7.13.3" evidence="3"/>
<dbReference type="SUPFAM" id="SSF55874">
    <property type="entry name" value="ATPase domain of HSP90 chaperone/DNA topoisomerase II/histidine kinase"/>
    <property type="match status" value="1"/>
</dbReference>
<keyword evidence="14" id="KW-1185">Reference proteome</keyword>
<keyword evidence="11" id="KW-1133">Transmembrane helix</keyword>
<feature type="domain" description="Histidine kinase" evidence="12">
    <location>
        <begin position="308"/>
        <end position="524"/>
    </location>
</feature>
<dbReference type="GO" id="GO:0000155">
    <property type="term" value="F:phosphorelay sensor kinase activity"/>
    <property type="evidence" value="ECO:0007669"/>
    <property type="project" value="InterPro"/>
</dbReference>
<keyword evidence="4" id="KW-1003">Cell membrane</keyword>
<dbReference type="InterPro" id="IPR003661">
    <property type="entry name" value="HisK_dim/P_dom"/>
</dbReference>
<evidence type="ECO:0000256" key="1">
    <source>
        <dbReference type="ARBA" id="ARBA00000085"/>
    </source>
</evidence>
<dbReference type="InterPro" id="IPR036097">
    <property type="entry name" value="HisK_dim/P_sf"/>
</dbReference>
<feature type="transmembrane region" description="Helical" evidence="11">
    <location>
        <begin position="12"/>
        <end position="32"/>
    </location>
</feature>
<dbReference type="GO" id="GO:0005886">
    <property type="term" value="C:plasma membrane"/>
    <property type="evidence" value="ECO:0007669"/>
    <property type="project" value="UniProtKB-SubCell"/>
</dbReference>
<dbReference type="PANTHER" id="PTHR44936:SF10">
    <property type="entry name" value="SENSOR PROTEIN RSTB"/>
    <property type="match status" value="1"/>
</dbReference>
<dbReference type="InterPro" id="IPR003594">
    <property type="entry name" value="HATPase_dom"/>
</dbReference>
<gene>
    <name evidence="13" type="primary">sasA_31</name>
    <name evidence="13" type="ORF">LMG28138_05745</name>
</gene>
<dbReference type="PANTHER" id="PTHR44936">
    <property type="entry name" value="SENSOR PROTEIN CREC"/>
    <property type="match status" value="1"/>
</dbReference>
<comment type="catalytic activity">
    <reaction evidence="1">
        <text>ATP + protein L-histidine = ADP + protein N-phospho-L-histidine.</text>
        <dbReference type="EC" id="2.7.13.3"/>
    </reaction>
</comment>
<dbReference type="SUPFAM" id="SSF47384">
    <property type="entry name" value="Homodimeric domain of signal transducing histidine kinase"/>
    <property type="match status" value="1"/>
</dbReference>
<evidence type="ECO:0000256" key="5">
    <source>
        <dbReference type="ARBA" id="ARBA00022553"/>
    </source>
</evidence>
<evidence type="ECO:0000313" key="14">
    <source>
        <dbReference type="Proteomes" id="UP000494115"/>
    </source>
</evidence>
<dbReference type="Gene3D" id="1.10.287.130">
    <property type="match status" value="1"/>
</dbReference>
<name>A0A6S7DGU7_9BURK</name>
<feature type="compositionally biased region" description="Low complexity" evidence="10">
    <location>
        <begin position="95"/>
        <end position="111"/>
    </location>
</feature>
<evidence type="ECO:0000256" key="2">
    <source>
        <dbReference type="ARBA" id="ARBA00004651"/>
    </source>
</evidence>
<evidence type="ECO:0000256" key="7">
    <source>
        <dbReference type="ARBA" id="ARBA00022741"/>
    </source>
</evidence>
<dbReference type="GO" id="GO:0005524">
    <property type="term" value="F:ATP binding"/>
    <property type="evidence" value="ECO:0007669"/>
    <property type="project" value="UniProtKB-KW"/>
</dbReference>
<keyword evidence="6 13" id="KW-0808">Transferase</keyword>
<keyword evidence="9" id="KW-0067">ATP-binding</keyword>
<keyword evidence="11" id="KW-0472">Membrane</keyword>
<evidence type="ECO:0000256" key="6">
    <source>
        <dbReference type="ARBA" id="ARBA00022679"/>
    </source>
</evidence>
<dbReference type="InterPro" id="IPR004358">
    <property type="entry name" value="Sig_transdc_His_kin-like_C"/>
</dbReference>
<comment type="subcellular location">
    <subcellularLocation>
        <location evidence="2">Cell membrane</location>
        <topology evidence="2">Multi-pass membrane protein</topology>
    </subcellularLocation>
</comment>
<reference evidence="13 14" key="1">
    <citation type="submission" date="2020-04" db="EMBL/GenBank/DDBJ databases">
        <authorList>
            <person name="De Canck E."/>
        </authorList>
    </citation>
    <scope>NUCLEOTIDE SEQUENCE [LARGE SCALE GENOMIC DNA]</scope>
    <source>
        <strain evidence="13 14">LMG 28138</strain>
    </source>
</reference>
<dbReference type="RefSeq" id="WP_175108256.1">
    <property type="nucleotide sequence ID" value="NZ_CADIKM010000078.1"/>
</dbReference>
<dbReference type="Proteomes" id="UP000494115">
    <property type="component" value="Unassembled WGS sequence"/>
</dbReference>
<feature type="transmembrane region" description="Helical" evidence="11">
    <location>
        <begin position="175"/>
        <end position="193"/>
    </location>
</feature>
<dbReference type="SMART" id="SM00387">
    <property type="entry name" value="HATPase_c"/>
    <property type="match status" value="1"/>
</dbReference>
<dbReference type="SMART" id="SM00388">
    <property type="entry name" value="HisKA"/>
    <property type="match status" value="1"/>
</dbReference>
<feature type="transmembrane region" description="Helical" evidence="11">
    <location>
        <begin position="205"/>
        <end position="231"/>
    </location>
</feature>
<dbReference type="CDD" id="cd00075">
    <property type="entry name" value="HATPase"/>
    <property type="match status" value="1"/>
</dbReference>
<evidence type="ECO:0000256" key="10">
    <source>
        <dbReference type="SAM" id="MobiDB-lite"/>
    </source>
</evidence>
<evidence type="ECO:0000313" key="13">
    <source>
        <dbReference type="EMBL" id="CAB3805995.1"/>
    </source>
</evidence>
<protein>
    <recommendedName>
        <fullName evidence="3">histidine kinase</fullName>
        <ecNumber evidence="3">2.7.13.3</ecNumber>
    </recommendedName>
</protein>